<dbReference type="InterPro" id="IPR023395">
    <property type="entry name" value="MCP_dom_sf"/>
</dbReference>
<comment type="subcellular location">
    <subcellularLocation>
        <location evidence="1">Membrane</location>
        <topology evidence="1">Multi-pass membrane protein</topology>
    </subcellularLocation>
</comment>
<sequence length="455" mass="49883">MKQKFLAGGESDSLSRDSARKAFTALSQSSTAVMQHGNSSQDQVVSSEVSHGQNQPTYPHWHDLLAGAAAGLGARCITAPLDLIKIRRQLQSSETSTSTISGNKSNIVSSSSSYVNGEWRLFQHLYSIAEKEGGIRSLFRGNVAASYLWMGYSVVQFWVYGYSSEYLRQYYNTLCMNGSIVKPECDFCNELRTTGIISFTSGAVAGICGTLVTYPFDLCRTIFAARGIYPIAASNVTWSERTTRLASESQRQYAERKAPKTLTDFSRQLYQQKGFQGFFAGSGPALLSIVPYMGLNFALHDILVSLNQDPSKDKTSKRSFISGIAGMGAGVISKFLVYPLDTVKKRLQAQAFWGGSKTESKSANYKSPVPQNRNAFSQRKLVGAVNVGTQKKQAPILYKGMVDCFKQVLAREGAAAFYKGLFPSLLKSSVSTGASFWLFTFSKNVLRSIHDSTRG</sequence>
<evidence type="ECO:0000256" key="5">
    <source>
        <dbReference type="ARBA" id="ARBA00023136"/>
    </source>
</evidence>
<dbReference type="InterPro" id="IPR002067">
    <property type="entry name" value="MCP"/>
</dbReference>
<feature type="transmembrane region" description="Helical" evidence="8">
    <location>
        <begin position="277"/>
        <end position="299"/>
    </location>
</feature>
<reference evidence="9 10" key="1">
    <citation type="submission" date="2024-10" db="EMBL/GenBank/DDBJ databases">
        <title>Updated reference genomes for cyclostephanoid diatoms.</title>
        <authorList>
            <person name="Roberts W.R."/>
            <person name="Alverson A.J."/>
        </authorList>
    </citation>
    <scope>NUCLEOTIDE SEQUENCE [LARGE SCALE GENOMIC DNA]</scope>
    <source>
        <strain evidence="9 10">AJA010-31</strain>
    </source>
</reference>
<evidence type="ECO:0000256" key="7">
    <source>
        <dbReference type="RuleBase" id="RU000488"/>
    </source>
</evidence>
<dbReference type="InterPro" id="IPR018108">
    <property type="entry name" value="MCP_transmembrane"/>
</dbReference>
<keyword evidence="10" id="KW-1185">Reference proteome</keyword>
<keyword evidence="8" id="KW-1133">Transmembrane helix</keyword>
<dbReference type="AlphaFoldDB" id="A0ABD3NSP6"/>
<dbReference type="PANTHER" id="PTHR24089">
    <property type="entry name" value="SOLUTE CARRIER FAMILY 25"/>
    <property type="match status" value="1"/>
</dbReference>
<evidence type="ECO:0000256" key="8">
    <source>
        <dbReference type="SAM" id="Phobius"/>
    </source>
</evidence>
<evidence type="ECO:0008006" key="11">
    <source>
        <dbReference type="Google" id="ProtNLM"/>
    </source>
</evidence>
<dbReference type="GO" id="GO:0016020">
    <property type="term" value="C:membrane"/>
    <property type="evidence" value="ECO:0007669"/>
    <property type="project" value="UniProtKB-SubCell"/>
</dbReference>
<evidence type="ECO:0000256" key="4">
    <source>
        <dbReference type="ARBA" id="ARBA00022737"/>
    </source>
</evidence>
<gene>
    <name evidence="9" type="ORF">ACHAWO_011129</name>
</gene>
<evidence type="ECO:0000313" key="9">
    <source>
        <dbReference type="EMBL" id="KAL3778252.1"/>
    </source>
</evidence>
<dbReference type="PROSITE" id="PS50920">
    <property type="entry name" value="SOLCAR"/>
    <property type="match status" value="3"/>
</dbReference>
<dbReference type="EMBL" id="JALLPJ020000995">
    <property type="protein sequence ID" value="KAL3778252.1"/>
    <property type="molecule type" value="Genomic_DNA"/>
</dbReference>
<keyword evidence="3 6" id="KW-0812">Transmembrane</keyword>
<evidence type="ECO:0000256" key="3">
    <source>
        <dbReference type="ARBA" id="ARBA00022692"/>
    </source>
</evidence>
<comment type="similarity">
    <text evidence="7">Belongs to the mitochondrial carrier (TC 2.A.29) family.</text>
</comment>
<keyword evidence="5 6" id="KW-0472">Membrane</keyword>
<accession>A0ABD3NSP6</accession>
<feature type="repeat" description="Solcar" evidence="6">
    <location>
        <begin position="317"/>
        <end position="445"/>
    </location>
</feature>
<dbReference type="SUPFAM" id="SSF103506">
    <property type="entry name" value="Mitochondrial carrier"/>
    <property type="match status" value="1"/>
</dbReference>
<feature type="repeat" description="Solcar" evidence="6">
    <location>
        <begin position="193"/>
        <end position="306"/>
    </location>
</feature>
<feature type="repeat" description="Solcar" evidence="6">
    <location>
        <begin position="58"/>
        <end position="166"/>
    </location>
</feature>
<evidence type="ECO:0000256" key="2">
    <source>
        <dbReference type="ARBA" id="ARBA00022448"/>
    </source>
</evidence>
<dbReference type="PRINTS" id="PR00926">
    <property type="entry name" value="MITOCARRIER"/>
</dbReference>
<dbReference type="Proteomes" id="UP001530400">
    <property type="component" value="Unassembled WGS sequence"/>
</dbReference>
<evidence type="ECO:0000256" key="6">
    <source>
        <dbReference type="PROSITE-ProRule" id="PRU00282"/>
    </source>
</evidence>
<keyword evidence="2 7" id="KW-0813">Transport</keyword>
<comment type="caution">
    <text evidence="9">The sequence shown here is derived from an EMBL/GenBank/DDBJ whole genome shotgun (WGS) entry which is preliminary data.</text>
</comment>
<evidence type="ECO:0000256" key="1">
    <source>
        <dbReference type="ARBA" id="ARBA00004141"/>
    </source>
</evidence>
<evidence type="ECO:0000313" key="10">
    <source>
        <dbReference type="Proteomes" id="UP001530400"/>
    </source>
</evidence>
<proteinExistence type="inferred from homology"/>
<dbReference type="Gene3D" id="1.50.40.10">
    <property type="entry name" value="Mitochondrial carrier domain"/>
    <property type="match status" value="1"/>
</dbReference>
<protein>
    <recommendedName>
        <fullName evidence="11">Mitochondrial carrier protein</fullName>
    </recommendedName>
</protein>
<dbReference type="Pfam" id="PF00153">
    <property type="entry name" value="Mito_carr"/>
    <property type="match status" value="4"/>
</dbReference>
<organism evidence="9 10">
    <name type="scientific">Cyclotella atomus</name>
    <dbReference type="NCBI Taxonomy" id="382360"/>
    <lineage>
        <taxon>Eukaryota</taxon>
        <taxon>Sar</taxon>
        <taxon>Stramenopiles</taxon>
        <taxon>Ochrophyta</taxon>
        <taxon>Bacillariophyta</taxon>
        <taxon>Coscinodiscophyceae</taxon>
        <taxon>Thalassiosirophycidae</taxon>
        <taxon>Stephanodiscales</taxon>
        <taxon>Stephanodiscaceae</taxon>
        <taxon>Cyclotella</taxon>
    </lineage>
</organism>
<keyword evidence="4" id="KW-0677">Repeat</keyword>
<feature type="transmembrane region" description="Helical" evidence="8">
    <location>
        <begin position="319"/>
        <end position="337"/>
    </location>
</feature>
<name>A0ABD3NSP6_9STRA</name>